<proteinExistence type="predicted"/>
<protein>
    <submittedName>
        <fullName evidence="1">Uncharacterized protein</fullName>
    </submittedName>
</protein>
<comment type="caution">
    <text evidence="1">The sequence shown here is derived from an EMBL/GenBank/DDBJ whole genome shotgun (WGS) entry which is preliminary data.</text>
</comment>
<dbReference type="OrthoDB" id="2559662at2759"/>
<gene>
    <name evidence="1" type="ORF">CPB83DRAFT_771900</name>
</gene>
<accession>A0A9P6JMC0</accession>
<evidence type="ECO:0000313" key="1">
    <source>
        <dbReference type="EMBL" id="KAF9525514.1"/>
    </source>
</evidence>
<dbReference type="CDD" id="cd11296">
    <property type="entry name" value="O-FucT_like"/>
    <property type="match status" value="1"/>
</dbReference>
<keyword evidence="2" id="KW-1185">Reference proteome</keyword>
<name>A0A9P6JMC0_9AGAR</name>
<dbReference type="AlphaFoldDB" id="A0A9P6JMC0"/>
<dbReference type="Proteomes" id="UP000807306">
    <property type="component" value="Unassembled WGS sequence"/>
</dbReference>
<evidence type="ECO:0000313" key="2">
    <source>
        <dbReference type="Proteomes" id="UP000807306"/>
    </source>
</evidence>
<reference evidence="1" key="1">
    <citation type="submission" date="2020-11" db="EMBL/GenBank/DDBJ databases">
        <authorList>
            <consortium name="DOE Joint Genome Institute"/>
            <person name="Ahrendt S."/>
            <person name="Riley R."/>
            <person name="Andreopoulos W."/>
            <person name="Labutti K."/>
            <person name="Pangilinan J."/>
            <person name="Ruiz-Duenas F.J."/>
            <person name="Barrasa J.M."/>
            <person name="Sanchez-Garcia M."/>
            <person name="Camarero S."/>
            <person name="Miyauchi S."/>
            <person name="Serrano A."/>
            <person name="Linde D."/>
            <person name="Babiker R."/>
            <person name="Drula E."/>
            <person name="Ayuso-Fernandez I."/>
            <person name="Pacheco R."/>
            <person name="Padilla G."/>
            <person name="Ferreira P."/>
            <person name="Barriuso J."/>
            <person name="Kellner H."/>
            <person name="Castanera R."/>
            <person name="Alfaro M."/>
            <person name="Ramirez L."/>
            <person name="Pisabarro A.G."/>
            <person name="Kuo A."/>
            <person name="Tritt A."/>
            <person name="Lipzen A."/>
            <person name="He G."/>
            <person name="Yan M."/>
            <person name="Ng V."/>
            <person name="Cullen D."/>
            <person name="Martin F."/>
            <person name="Rosso M.-N."/>
            <person name="Henrissat B."/>
            <person name="Hibbett D."/>
            <person name="Martinez A.T."/>
            <person name="Grigoriev I.V."/>
        </authorList>
    </citation>
    <scope>NUCLEOTIDE SEQUENCE</scope>
    <source>
        <strain evidence="1">CBS 506.95</strain>
    </source>
</reference>
<organism evidence="1 2">
    <name type="scientific">Crepidotus variabilis</name>
    <dbReference type="NCBI Taxonomy" id="179855"/>
    <lineage>
        <taxon>Eukaryota</taxon>
        <taxon>Fungi</taxon>
        <taxon>Dikarya</taxon>
        <taxon>Basidiomycota</taxon>
        <taxon>Agaricomycotina</taxon>
        <taxon>Agaricomycetes</taxon>
        <taxon>Agaricomycetidae</taxon>
        <taxon>Agaricales</taxon>
        <taxon>Agaricineae</taxon>
        <taxon>Crepidotaceae</taxon>
        <taxon>Crepidotus</taxon>
    </lineage>
</organism>
<dbReference type="Gene3D" id="3.40.50.11350">
    <property type="match status" value="1"/>
</dbReference>
<sequence>MIVASISLLKEGHRVSVTDLSIGNPFGCDADPPANWDKLYKWEDQLPQHNVDMPAPEGKDGRYVLFMNQIQMLGWNNQLNEVLMNSWLAYKSNRTYVFHDYIWKDDYYPWQNHPSKPSVPRTPLNALISGPSAGGPWAAGDHSPRAISLRFFDQVCPKHERKIINTRDVKPIIGSNWIPGDEIFKAWQKILVDAPERCVEIQPADRSEDNFPQTFDLWFWGNTRALDMWEDFKNSPVSRLLGTSPIVQSAVDRNTYLFQPRGSPQFVPKGASMDPWDRTLAVHIRRGDFKEACQGLAQYNSTFYSWNLHTFLPDKFTHPPGWDVDRETTIATYIRHCFPEEDSIIEKIHQSREDYVKAGRGGDVRYLDTIFILTNDRSEFLSHLKSKLLLDGWNNVVTTRDLELDQQQKDVGMAVDMDMARKAAVFLGNGWSSFTSNIVHRRLVDGKEPISIRFF</sequence>
<dbReference type="EMBL" id="MU157883">
    <property type="protein sequence ID" value="KAF9525514.1"/>
    <property type="molecule type" value="Genomic_DNA"/>
</dbReference>